<dbReference type="PANTHER" id="PTHR11638:SF18">
    <property type="entry name" value="HEAT SHOCK PROTEIN 104"/>
    <property type="match status" value="1"/>
</dbReference>
<dbReference type="Pfam" id="PF07724">
    <property type="entry name" value="AAA_2"/>
    <property type="match status" value="1"/>
</dbReference>
<dbReference type="EMBL" id="LCIA01000002">
    <property type="protein sequence ID" value="KKT45676.1"/>
    <property type="molecule type" value="Genomic_DNA"/>
</dbReference>
<keyword evidence="4" id="KW-0143">Chaperone</keyword>
<dbReference type="FunFam" id="3.40.50.300:FF:000025">
    <property type="entry name" value="ATP-dependent Clp protease subunit"/>
    <property type="match status" value="1"/>
</dbReference>
<dbReference type="Gene3D" id="4.10.860.10">
    <property type="entry name" value="UVR domain"/>
    <property type="match status" value="1"/>
</dbReference>
<dbReference type="Pfam" id="PF10431">
    <property type="entry name" value="ClpB_D2-small"/>
    <property type="match status" value="1"/>
</dbReference>
<dbReference type="SMART" id="SM00382">
    <property type="entry name" value="AAA"/>
    <property type="match status" value="1"/>
</dbReference>
<dbReference type="InterPro" id="IPR003593">
    <property type="entry name" value="AAA+_ATPase"/>
</dbReference>
<dbReference type="Pfam" id="PF17871">
    <property type="entry name" value="AAA_lid_9"/>
    <property type="match status" value="1"/>
</dbReference>
<dbReference type="InterPro" id="IPR027417">
    <property type="entry name" value="P-loop_NTPase"/>
</dbReference>
<dbReference type="PANTHER" id="PTHR11638">
    <property type="entry name" value="ATP-DEPENDENT CLP PROTEASE"/>
    <property type="match status" value="1"/>
</dbReference>
<dbReference type="InterPro" id="IPR001270">
    <property type="entry name" value="ClpA/B"/>
</dbReference>
<evidence type="ECO:0000259" key="5">
    <source>
        <dbReference type="SMART" id="SM00382"/>
    </source>
</evidence>
<evidence type="ECO:0000313" key="8">
    <source>
        <dbReference type="Proteomes" id="UP000034128"/>
    </source>
</evidence>
<dbReference type="GO" id="GO:0034605">
    <property type="term" value="P:cellular response to heat"/>
    <property type="evidence" value="ECO:0007669"/>
    <property type="project" value="TreeGrafter"/>
</dbReference>
<keyword evidence="3" id="KW-0067">ATP-binding</keyword>
<organism evidence="7 8">
    <name type="scientific">candidate division WWE3 bacterium GW2011_GWA2_44_16</name>
    <dbReference type="NCBI Taxonomy" id="1619110"/>
    <lineage>
        <taxon>Bacteria</taxon>
        <taxon>Katanobacteria</taxon>
    </lineage>
</organism>
<feature type="domain" description="AAA+ ATPase" evidence="5">
    <location>
        <begin position="502"/>
        <end position="676"/>
    </location>
</feature>
<dbReference type="PRINTS" id="PR00300">
    <property type="entry name" value="CLPPROTEASEA"/>
</dbReference>
<sequence length="767" mass="84821">MSSFLTRVSKKARDVLTALGDKSDVNLLDLLEKIQSAGGMGAELLTTHHNIIDLYTKSGNTVAVKIGQVVEDAYFAAIRMGHTYVGTEHLLLAALALAGFTEAEDLTVEIERLNSLPVLLKNAKNNDRVPVLNAFGIDLTRKYIFYPKKSFVDRAEVEDILKVLLQKNNSNVLLMGEKGSGKKSIIESMARKVSFLDVPAFFAGTYVIDFNMQAFLSGISPTAETFEGTIKNLASEMRLLGRSIVVIKQLPAMFSGSNAPVVASSVFRNFVDSLNEAGAKVIVCLDTDLGERMTPQQQDLFYGFTALEVKEPPKSVTMQILAMEAEKLEKYFFLAIPAKVLSYVYDRAQKDLKDESFPQKAVELLDKSCALMAFYHTKVPRALKGLVEKHVEVSLKIEKAFLTKDYDQALKLTRAARKLEATMGYKRVVKTYKARVLDQADVDRVLGSLQAEEEKEYKIGAKSLSDLEKRIKRRVIGQEKAIGVVVRSLVRSQMGLRPKNKPAGNFLFLGPTGVGKTELAKVLAAEAFGDGSLIRLDMSDFSEKHTVSRLVGAPPGYVGYNEGGELTTKISQKPQSVVLFDEVEKAHPEVLNILLQITEEGQLSDMKGESYDFSNAVIILTSNMGTDLIQKRGIGYGADGKSRASIEERITQSIKSFMKPELLNRFDEVVIFNELSKLNSEKILEILLADVHASLATKGIKLIVDKSVKQHLLEKGFSKEYGARALRRVVETELLDRIADFLLSAKRKKKPVKTLNAKMDQGSVIIG</sequence>
<dbReference type="Proteomes" id="UP000034128">
    <property type="component" value="Unassembled WGS sequence"/>
</dbReference>
<dbReference type="AlphaFoldDB" id="A0A0G1HE98"/>
<name>A0A0G1HE98_UNCKA</name>
<evidence type="ECO:0000259" key="6">
    <source>
        <dbReference type="SMART" id="SM01086"/>
    </source>
</evidence>
<dbReference type="GO" id="GO:0016887">
    <property type="term" value="F:ATP hydrolysis activity"/>
    <property type="evidence" value="ECO:0007669"/>
    <property type="project" value="InterPro"/>
</dbReference>
<dbReference type="SMART" id="SM01086">
    <property type="entry name" value="ClpB_D2-small"/>
    <property type="match status" value="1"/>
</dbReference>
<dbReference type="InterPro" id="IPR050130">
    <property type="entry name" value="ClpA_ClpB"/>
</dbReference>
<gene>
    <name evidence="7" type="ORF">UW36_C0002G0063</name>
</gene>
<dbReference type="PATRIC" id="fig|1619110.3.peg.147"/>
<dbReference type="InterPro" id="IPR019489">
    <property type="entry name" value="Clp_ATPase_C"/>
</dbReference>
<dbReference type="SUPFAM" id="SSF52540">
    <property type="entry name" value="P-loop containing nucleoside triphosphate hydrolases"/>
    <property type="match status" value="2"/>
</dbReference>
<comment type="caution">
    <text evidence="7">The sequence shown here is derived from an EMBL/GenBank/DDBJ whole genome shotgun (WGS) entry which is preliminary data.</text>
</comment>
<dbReference type="GO" id="GO:0005524">
    <property type="term" value="F:ATP binding"/>
    <property type="evidence" value="ECO:0007669"/>
    <property type="project" value="UniProtKB-KW"/>
</dbReference>
<dbReference type="SUPFAM" id="SSF81923">
    <property type="entry name" value="Double Clp-N motif"/>
    <property type="match status" value="1"/>
</dbReference>
<evidence type="ECO:0000256" key="2">
    <source>
        <dbReference type="ARBA" id="ARBA00022741"/>
    </source>
</evidence>
<dbReference type="InterPro" id="IPR003959">
    <property type="entry name" value="ATPase_AAA_core"/>
</dbReference>
<proteinExistence type="predicted"/>
<dbReference type="Gene3D" id="1.10.1780.10">
    <property type="entry name" value="Clp, N-terminal domain"/>
    <property type="match status" value="1"/>
</dbReference>
<reference evidence="7 8" key="1">
    <citation type="journal article" date="2015" name="Nature">
        <title>rRNA introns, odd ribosomes, and small enigmatic genomes across a large radiation of phyla.</title>
        <authorList>
            <person name="Brown C.T."/>
            <person name="Hug L.A."/>
            <person name="Thomas B.C."/>
            <person name="Sharon I."/>
            <person name="Castelle C.J."/>
            <person name="Singh A."/>
            <person name="Wilkins M.J."/>
            <person name="Williams K.H."/>
            <person name="Banfield J.F."/>
        </authorList>
    </citation>
    <scope>NUCLEOTIDE SEQUENCE [LARGE SCALE GENOMIC DNA]</scope>
</reference>
<dbReference type="CDD" id="cd19499">
    <property type="entry name" value="RecA-like_ClpB_Hsp104-like"/>
    <property type="match status" value="1"/>
</dbReference>
<dbReference type="GO" id="GO:0005737">
    <property type="term" value="C:cytoplasm"/>
    <property type="evidence" value="ECO:0007669"/>
    <property type="project" value="TreeGrafter"/>
</dbReference>
<evidence type="ECO:0000256" key="4">
    <source>
        <dbReference type="ARBA" id="ARBA00023186"/>
    </source>
</evidence>
<accession>A0A0G1HE98</accession>
<dbReference type="STRING" id="1619110.UW36_C0002G0063"/>
<dbReference type="Gene3D" id="3.40.50.300">
    <property type="entry name" value="P-loop containing nucleotide triphosphate hydrolases"/>
    <property type="match status" value="2"/>
</dbReference>
<keyword evidence="1" id="KW-0677">Repeat</keyword>
<protein>
    <submittedName>
        <fullName evidence="7">ATPase AAA-2 domain protein</fullName>
    </submittedName>
</protein>
<dbReference type="InterPro" id="IPR041546">
    <property type="entry name" value="ClpA/ClpB_AAA_lid"/>
</dbReference>
<evidence type="ECO:0000313" key="7">
    <source>
        <dbReference type="EMBL" id="KKT45676.1"/>
    </source>
</evidence>
<dbReference type="InterPro" id="IPR036628">
    <property type="entry name" value="Clp_N_dom_sf"/>
</dbReference>
<feature type="domain" description="Clp ATPase C-terminal" evidence="6">
    <location>
        <begin position="675"/>
        <end position="764"/>
    </location>
</feature>
<keyword evidence="2" id="KW-0547">Nucleotide-binding</keyword>
<evidence type="ECO:0000256" key="1">
    <source>
        <dbReference type="ARBA" id="ARBA00022737"/>
    </source>
</evidence>
<evidence type="ECO:0000256" key="3">
    <source>
        <dbReference type="ARBA" id="ARBA00022840"/>
    </source>
</evidence>
<dbReference type="Gene3D" id="1.10.8.60">
    <property type="match status" value="2"/>
</dbReference>